<dbReference type="EMBL" id="JAVYJV010000006">
    <property type="protein sequence ID" value="KAK4368700.1"/>
    <property type="molecule type" value="Genomic_DNA"/>
</dbReference>
<evidence type="ECO:0000313" key="1">
    <source>
        <dbReference type="EMBL" id="KAK4368700.1"/>
    </source>
</evidence>
<proteinExistence type="predicted"/>
<comment type="caution">
    <text evidence="1">The sequence shown here is derived from an EMBL/GenBank/DDBJ whole genome shotgun (WGS) entry which is preliminary data.</text>
</comment>
<name>A0AAE1SEQ8_9SOLA</name>
<gene>
    <name evidence="1" type="ORF">RND71_012492</name>
</gene>
<organism evidence="1 2">
    <name type="scientific">Anisodus tanguticus</name>
    <dbReference type="NCBI Taxonomy" id="243964"/>
    <lineage>
        <taxon>Eukaryota</taxon>
        <taxon>Viridiplantae</taxon>
        <taxon>Streptophyta</taxon>
        <taxon>Embryophyta</taxon>
        <taxon>Tracheophyta</taxon>
        <taxon>Spermatophyta</taxon>
        <taxon>Magnoliopsida</taxon>
        <taxon>eudicotyledons</taxon>
        <taxon>Gunneridae</taxon>
        <taxon>Pentapetalae</taxon>
        <taxon>asterids</taxon>
        <taxon>lamiids</taxon>
        <taxon>Solanales</taxon>
        <taxon>Solanaceae</taxon>
        <taxon>Solanoideae</taxon>
        <taxon>Hyoscyameae</taxon>
        <taxon>Anisodus</taxon>
    </lineage>
</organism>
<reference evidence="1" key="1">
    <citation type="submission" date="2023-12" db="EMBL/GenBank/DDBJ databases">
        <title>Genome assembly of Anisodus tanguticus.</title>
        <authorList>
            <person name="Wang Y.-J."/>
        </authorList>
    </citation>
    <scope>NUCLEOTIDE SEQUENCE</scope>
    <source>
        <strain evidence="1">KB-2021</strain>
        <tissue evidence="1">Leaf</tissue>
    </source>
</reference>
<dbReference type="AlphaFoldDB" id="A0AAE1SEQ8"/>
<evidence type="ECO:0000313" key="2">
    <source>
        <dbReference type="Proteomes" id="UP001291623"/>
    </source>
</evidence>
<protein>
    <submittedName>
        <fullName evidence="1">Uncharacterized protein</fullName>
    </submittedName>
</protein>
<sequence length="269" mass="29638">MCSGGQFSGSVQLINETRSNSPTYRISSCLRGIEPTLSHARAPYSAQALPLDYAPEDDSFASLDRGEFLNKMMNFRDCTSPSFKLKYLIIESDEGGIAVYDQGHQGGKSSFSLSVVAHDSNKRLSPYESDSSHGDRNFKRVRACPSRLEDTNSHVVEISDSVGSPSRTLTALIKGGKLSGIDLDCASSLEEEVQIEKLCTQKKNLEVLLEVTKEEVEESRLGALTSAKDFDTCNDADLLNADGLIDLEQKKEHLEAMRQDLINYKLCLD</sequence>
<keyword evidence="2" id="KW-1185">Reference proteome</keyword>
<accession>A0AAE1SEQ8</accession>
<dbReference type="Proteomes" id="UP001291623">
    <property type="component" value="Unassembled WGS sequence"/>
</dbReference>